<dbReference type="PANTHER" id="PTHR43689:SF14">
    <property type="entry name" value="LYSOPHOSPHOLIPASE BODYGUARD 4-RELATED"/>
    <property type="match status" value="1"/>
</dbReference>
<protein>
    <recommendedName>
        <fullName evidence="1">AB hydrolase-1 domain-containing protein</fullName>
    </recommendedName>
</protein>
<dbReference type="Pfam" id="PF00561">
    <property type="entry name" value="Abhydrolase_1"/>
    <property type="match status" value="1"/>
</dbReference>
<dbReference type="OMA" id="CGGAKFM"/>
<name>I1GR13_BRADI</name>
<sequence length="478" mass="52363">MAIVRLHPSMAIVVRTLITNLLSRCPAEWRPTWAAAYVALTAAVFAFLDALDALLCLAYAFIDGVLEDSPAACCCRRRRSPADADDEEGVSDTLFLRRSFCRDALLRLVGAAAASVRRFVKSRSGGGAPEKKGTAPPPPRWSDCGCDACTAWQRKTAGAGDDDNDGGERRPLLLHSVVVHDPRPAHDKAADADAMEEEEHPAAAAVFIHGFTSSSAFWTETVFPQLNRQRRLLAVDLLGFGASPKPSDCAYTLRDHVSAIERTAMGPLQNPSSFHLVAHSMGCIVALALAAKHPDRVKSLTLIAPPYFRGEGRPVAEKKLWPPLQFGAAVMTWYEHIGRTVCFLVCKHHRLWEALLLGVCNLLPATTASRTGRLLRDLTRHTHRSAWRTMHNVVCGGARAVERSLDALAPVPVRVVHGGGDRVVPVECARELKSRLPRAELRVLDGCDHRTVVFGREKEFAGELRAFWEGSEKNTEVM</sequence>
<dbReference type="PRINTS" id="PR00111">
    <property type="entry name" value="ABHYDROLASE"/>
</dbReference>
<accession>I1GR13</accession>
<dbReference type="GO" id="GO:0016787">
    <property type="term" value="F:hydrolase activity"/>
    <property type="evidence" value="ECO:0000318"/>
    <property type="project" value="GO_Central"/>
</dbReference>
<reference evidence="3" key="3">
    <citation type="submission" date="2018-08" db="UniProtKB">
        <authorList>
            <consortium name="EnsemblPlants"/>
        </authorList>
    </citation>
    <scope>IDENTIFICATION</scope>
    <source>
        <strain evidence="3">cv. Bd21</strain>
    </source>
</reference>
<dbReference type="SUPFAM" id="SSF53474">
    <property type="entry name" value="alpha/beta-Hydrolases"/>
    <property type="match status" value="1"/>
</dbReference>
<dbReference type="GeneID" id="100823928"/>
<dbReference type="EMBL" id="CM000880">
    <property type="protein sequence ID" value="KQK14575.1"/>
    <property type="molecule type" value="Genomic_DNA"/>
</dbReference>
<dbReference type="OrthoDB" id="284184at2759"/>
<dbReference type="STRING" id="15368.I1GR13"/>
<evidence type="ECO:0000259" key="1">
    <source>
        <dbReference type="Pfam" id="PF00561"/>
    </source>
</evidence>
<dbReference type="AlphaFoldDB" id="I1GR13"/>
<dbReference type="KEGG" id="bdi:100823928"/>
<organism evidence="2">
    <name type="scientific">Brachypodium distachyon</name>
    <name type="common">Purple false brome</name>
    <name type="synonym">Trachynia distachya</name>
    <dbReference type="NCBI Taxonomy" id="15368"/>
    <lineage>
        <taxon>Eukaryota</taxon>
        <taxon>Viridiplantae</taxon>
        <taxon>Streptophyta</taxon>
        <taxon>Embryophyta</taxon>
        <taxon>Tracheophyta</taxon>
        <taxon>Spermatophyta</taxon>
        <taxon>Magnoliopsida</taxon>
        <taxon>Liliopsida</taxon>
        <taxon>Poales</taxon>
        <taxon>Poaceae</taxon>
        <taxon>BOP clade</taxon>
        <taxon>Pooideae</taxon>
        <taxon>Stipodae</taxon>
        <taxon>Brachypodieae</taxon>
        <taxon>Brachypodium</taxon>
    </lineage>
</organism>
<reference evidence="2 3" key="1">
    <citation type="journal article" date="2010" name="Nature">
        <title>Genome sequencing and analysis of the model grass Brachypodium distachyon.</title>
        <authorList>
            <consortium name="International Brachypodium Initiative"/>
        </authorList>
    </citation>
    <scope>NUCLEOTIDE SEQUENCE [LARGE SCALE GENOMIC DNA]</scope>
    <source>
        <strain evidence="2">Bd21</strain>
        <strain evidence="3">cv. Bd21</strain>
    </source>
</reference>
<dbReference type="PANTHER" id="PTHR43689">
    <property type="entry name" value="HYDROLASE"/>
    <property type="match status" value="1"/>
</dbReference>
<dbReference type="Gene3D" id="3.40.50.1820">
    <property type="entry name" value="alpha/beta hydrolase"/>
    <property type="match status" value="1"/>
</dbReference>
<dbReference type="Proteomes" id="UP000008810">
    <property type="component" value="Chromosome 1"/>
</dbReference>
<dbReference type="HOGENOM" id="CLU_051935_0_0_1"/>
<dbReference type="InterPro" id="IPR029058">
    <property type="entry name" value="AB_hydrolase_fold"/>
</dbReference>
<proteinExistence type="predicted"/>
<reference evidence="2" key="2">
    <citation type="submission" date="2017-06" db="EMBL/GenBank/DDBJ databases">
        <title>WGS assembly of Brachypodium distachyon.</title>
        <authorList>
            <consortium name="The International Brachypodium Initiative"/>
            <person name="Lucas S."/>
            <person name="Harmon-Smith M."/>
            <person name="Lail K."/>
            <person name="Tice H."/>
            <person name="Grimwood J."/>
            <person name="Bruce D."/>
            <person name="Barry K."/>
            <person name="Shu S."/>
            <person name="Lindquist E."/>
            <person name="Wang M."/>
            <person name="Pitluck S."/>
            <person name="Vogel J.P."/>
            <person name="Garvin D.F."/>
            <person name="Mockler T.C."/>
            <person name="Schmutz J."/>
            <person name="Rokhsar D."/>
            <person name="Bevan M.W."/>
        </authorList>
    </citation>
    <scope>NUCLEOTIDE SEQUENCE</scope>
    <source>
        <strain evidence="2">Bd21</strain>
    </source>
</reference>
<evidence type="ECO:0000313" key="2">
    <source>
        <dbReference type="EMBL" id="KQK14575.1"/>
    </source>
</evidence>
<evidence type="ECO:0000313" key="4">
    <source>
        <dbReference type="Proteomes" id="UP000008810"/>
    </source>
</evidence>
<keyword evidence="4" id="KW-1185">Reference proteome</keyword>
<dbReference type="RefSeq" id="XP_014752425.1">
    <property type="nucleotide sequence ID" value="XM_014896939.2"/>
</dbReference>
<gene>
    <name evidence="3" type="primary">LOC100823928</name>
    <name evidence="2" type="ORF">BRADI_1g17380v3</name>
</gene>
<dbReference type="InterPro" id="IPR000073">
    <property type="entry name" value="AB_hydrolase_1"/>
</dbReference>
<dbReference type="eggNOG" id="KOG1454">
    <property type="taxonomic scope" value="Eukaryota"/>
</dbReference>
<dbReference type="Gramene" id="KQK14575">
    <property type="protein sequence ID" value="KQK14575"/>
    <property type="gene ID" value="BRADI_1g17380v3"/>
</dbReference>
<dbReference type="EnsemblPlants" id="KQK14575">
    <property type="protein sequence ID" value="KQK14575"/>
    <property type="gene ID" value="BRADI_1g17380v3"/>
</dbReference>
<evidence type="ECO:0000313" key="3">
    <source>
        <dbReference type="EnsemblPlants" id="KQK14575"/>
    </source>
</evidence>
<feature type="domain" description="AB hydrolase-1" evidence="1">
    <location>
        <begin position="206"/>
        <end position="449"/>
    </location>
</feature>